<keyword evidence="1" id="KW-1133">Transmembrane helix</keyword>
<dbReference type="EMBL" id="RJVQ01000017">
    <property type="protein sequence ID" value="RQW61111.1"/>
    <property type="molecule type" value="Genomic_DNA"/>
</dbReference>
<accession>A0A3N9TAH1</accession>
<protein>
    <submittedName>
        <fullName evidence="2">Uncharacterized protein</fullName>
    </submittedName>
</protein>
<proteinExistence type="predicted"/>
<feature type="transmembrane region" description="Helical" evidence="1">
    <location>
        <begin position="6"/>
        <end position="33"/>
    </location>
</feature>
<gene>
    <name evidence="2" type="ORF">EES38_21200</name>
</gene>
<keyword evidence="1" id="KW-0812">Transmembrane</keyword>
<dbReference type="RefSeq" id="WP_124939199.1">
    <property type="nucleotide sequence ID" value="NZ_RJVQ01000017.1"/>
</dbReference>
<dbReference type="Proteomes" id="UP000281112">
    <property type="component" value="Unassembled WGS sequence"/>
</dbReference>
<dbReference type="OrthoDB" id="7067764at2"/>
<dbReference type="AlphaFoldDB" id="A0A3N9TAH1"/>
<comment type="caution">
    <text evidence="2">The sequence shown here is derived from an EMBL/GenBank/DDBJ whole genome shotgun (WGS) entry which is preliminary data.</text>
</comment>
<reference evidence="2 3" key="1">
    <citation type="submission" date="2018-11" db="EMBL/GenBank/DDBJ databases">
        <title>Vibrio LJC006 sp. nov., isolated from seawater during the bloom of the enteromorpha.</title>
        <authorList>
            <person name="Liang J."/>
        </authorList>
    </citation>
    <scope>NUCLEOTIDE SEQUENCE [LARGE SCALE GENOMIC DNA]</scope>
    <source>
        <strain evidence="2 3">LJC006</strain>
    </source>
</reference>
<evidence type="ECO:0000256" key="1">
    <source>
        <dbReference type="SAM" id="Phobius"/>
    </source>
</evidence>
<evidence type="ECO:0000313" key="3">
    <source>
        <dbReference type="Proteomes" id="UP000281112"/>
    </source>
</evidence>
<sequence length="205" mass="23244">MENWEVTLLVIVIAVVVTSFFIWFFSSIIEAIIDYKIFKKSVSEFEKDLFASLKHSQPKWTALKEIAATRGLSQSQIQPTLKNTLRDIYAGRLPELEGYSELVAGYITDYRKDEPFEGLPSDIRLHMQRVREKLSEPLLLEPLTTHIKEMGSVHTKENQRLKFYTVGGFFVGVLGVILAVVFYFATPSQAELVKVHSEAATSVGK</sequence>
<evidence type="ECO:0000313" key="2">
    <source>
        <dbReference type="EMBL" id="RQW61111.1"/>
    </source>
</evidence>
<feature type="transmembrane region" description="Helical" evidence="1">
    <location>
        <begin position="163"/>
        <end position="185"/>
    </location>
</feature>
<keyword evidence="3" id="KW-1185">Reference proteome</keyword>
<organism evidence="2 3">
    <name type="scientific">Vibrio viridaestus</name>
    <dbReference type="NCBI Taxonomy" id="2487322"/>
    <lineage>
        <taxon>Bacteria</taxon>
        <taxon>Pseudomonadati</taxon>
        <taxon>Pseudomonadota</taxon>
        <taxon>Gammaproteobacteria</taxon>
        <taxon>Vibrionales</taxon>
        <taxon>Vibrionaceae</taxon>
        <taxon>Vibrio</taxon>
    </lineage>
</organism>
<keyword evidence="1" id="KW-0472">Membrane</keyword>
<name>A0A3N9TAH1_9VIBR</name>